<dbReference type="AlphaFoldDB" id="A0A2H3HBC9"/>
<comment type="caution">
    <text evidence="1">The sequence shown here is derived from an EMBL/GenBank/DDBJ whole genome shotgun (WGS) entry which is preliminary data.</text>
</comment>
<dbReference type="Proteomes" id="UP000219602">
    <property type="component" value="Chromosome 7"/>
</dbReference>
<reference evidence="1 2" key="2">
    <citation type="journal article" date="2017" name="Sci. Rep.">
        <title>A mobile pathogenicity chromosome in Fusarium oxysporum for infection of multiple cucurbit species.</title>
        <authorList>
            <person name="van Dam P."/>
            <person name="Fokkens L."/>
            <person name="Ayukawa Y."/>
            <person name="van der Gragt M."/>
            <person name="Ter Horst A."/>
            <person name="Brankovics B."/>
            <person name="Houterman P.M."/>
            <person name="Arie T."/>
            <person name="Rep M."/>
        </authorList>
    </citation>
    <scope>NUCLEOTIDE SEQUENCE [LARGE SCALE GENOMIC DNA]</scope>
    <source>
        <strain evidence="1 2">Forc016</strain>
    </source>
</reference>
<proteinExistence type="predicted"/>
<gene>
    <name evidence="1" type="ORF">AU210_007306</name>
</gene>
<protein>
    <recommendedName>
        <fullName evidence="3">Fungal N-terminal domain-containing protein</fullName>
    </recommendedName>
</protein>
<evidence type="ECO:0000313" key="2">
    <source>
        <dbReference type="Proteomes" id="UP000219602"/>
    </source>
</evidence>
<sequence>MSSAEAALLGVGVLCNAMQIITFAKDSIHVYRNIRDGRAPDPKLDSYMKNAKASFDEMNQTAAQMGPLSHTQQQIVDAGKKVHDCVDELQQQFAKLHVDETSKSGLRGKMTASKGSVVALWRGKELQDAEKNLQRYEQLLHSLLLDRVCTQSEAAEITSLQSFGHLQGALQSIVSQLVEGSTNVSDLFTYFSLNMNDRLVGEHVMTRTVIEEHVNLAENKIHQSIAESVDKLRQELLEREKDKEISCVAIPRCCSSYASGIFSVPFASRVFRPSQRPTEIYSSPFTMHCHGRGTISGRC</sequence>
<accession>A0A2H3HBC9</accession>
<evidence type="ECO:0000313" key="1">
    <source>
        <dbReference type="EMBL" id="PCD34709.1"/>
    </source>
</evidence>
<dbReference type="STRING" id="327505.A0A2H3HBC9"/>
<dbReference type="EMBL" id="MABQ02000005">
    <property type="protein sequence ID" value="PCD34709.1"/>
    <property type="molecule type" value="Genomic_DNA"/>
</dbReference>
<name>A0A2H3HBC9_FUSOX</name>
<organism evidence="1 2">
    <name type="scientific">Fusarium oxysporum f. sp. radicis-cucumerinum</name>
    <dbReference type="NCBI Taxonomy" id="327505"/>
    <lineage>
        <taxon>Eukaryota</taxon>
        <taxon>Fungi</taxon>
        <taxon>Dikarya</taxon>
        <taxon>Ascomycota</taxon>
        <taxon>Pezizomycotina</taxon>
        <taxon>Sordariomycetes</taxon>
        <taxon>Hypocreomycetidae</taxon>
        <taxon>Hypocreales</taxon>
        <taxon>Nectriaceae</taxon>
        <taxon>Fusarium</taxon>
        <taxon>Fusarium oxysporum species complex</taxon>
    </lineage>
</organism>
<evidence type="ECO:0008006" key="3">
    <source>
        <dbReference type="Google" id="ProtNLM"/>
    </source>
</evidence>
<reference evidence="1 2" key="1">
    <citation type="journal article" date="2016" name="Environ. Microbiol.">
        <title>Effector profiles distinguish formae speciales of Fusarium oxysporum.</title>
        <authorList>
            <person name="van Dam P."/>
            <person name="Fokkens L."/>
            <person name="Schmidt S.M."/>
            <person name="Linmans J.H."/>
            <person name="Kistler H.C."/>
            <person name="Ma L.J."/>
            <person name="Rep M."/>
        </authorList>
    </citation>
    <scope>NUCLEOTIDE SEQUENCE [LARGE SCALE GENOMIC DNA]</scope>
    <source>
        <strain evidence="1 2">Forc016</strain>
    </source>
</reference>